<dbReference type="SMART" id="SM00901">
    <property type="entry name" value="FRG"/>
    <property type="match status" value="1"/>
</dbReference>
<reference evidence="2 3" key="1">
    <citation type="submission" date="2018-09" db="EMBL/GenBank/DDBJ databases">
        <title>Comparative genomics of Leucobacter spp.</title>
        <authorList>
            <person name="Reis A.C."/>
            <person name="Kolvenbach B.A."/>
            <person name="Corvini P.F.X."/>
            <person name="Nunes O.C."/>
        </authorList>
    </citation>
    <scope>NUCLEOTIDE SEQUENCE [LARGE SCALE GENOMIC DNA]</scope>
    <source>
        <strain evidence="2 3">TAN 31504</strain>
    </source>
</reference>
<gene>
    <name evidence="2" type="ORF">D3230_10215</name>
</gene>
<dbReference type="Pfam" id="PF08867">
    <property type="entry name" value="FRG"/>
    <property type="match status" value="1"/>
</dbReference>
<evidence type="ECO:0000259" key="1">
    <source>
        <dbReference type="SMART" id="SM00901"/>
    </source>
</evidence>
<accession>A0ABS1SH66</accession>
<evidence type="ECO:0000313" key="2">
    <source>
        <dbReference type="EMBL" id="MBL3679657.1"/>
    </source>
</evidence>
<dbReference type="InterPro" id="IPR014966">
    <property type="entry name" value="FRG-dom"/>
</dbReference>
<protein>
    <submittedName>
        <fullName evidence="2">FRG domain-containing protein</fullName>
    </submittedName>
</protein>
<feature type="domain" description="FRG" evidence="1">
    <location>
        <begin position="50"/>
        <end position="152"/>
    </location>
</feature>
<evidence type="ECO:0000313" key="3">
    <source>
        <dbReference type="Proteomes" id="UP001645859"/>
    </source>
</evidence>
<sequence length="318" mass="36169">MRQESWRAFSINEEMGLNSAAALWSFLESDFVELGAWDFQYQAQGDLKGDKQKLFFRGQSDIFYGLTSSLYREMRGASLRGAVTEARLQMMERKLIAEARRQGLGLGMTDGQLLMVMQHHGSPTRLLDVSLGPLEALYFAVETNHDRDGVLFLLHTRVAKAKEGKLHDSDNLPWLMAGRDDQPGNKWIRKVVPVKHLSLDSRMHAQRGAFICGGLDTFLNEALHDEGFHSRGRGEQFAVPLEEDLSNFWIDWQLQKNQARRGRDQPVGWVVTIPASWKRELLGHLSEADIRKDTLYPPVTEIARLSKYLISSSLREDG</sequence>
<dbReference type="Proteomes" id="UP001645859">
    <property type="component" value="Unassembled WGS sequence"/>
</dbReference>
<dbReference type="EMBL" id="QYAC01000005">
    <property type="protein sequence ID" value="MBL3679657.1"/>
    <property type="molecule type" value="Genomic_DNA"/>
</dbReference>
<keyword evidence="3" id="KW-1185">Reference proteome</keyword>
<proteinExistence type="predicted"/>
<name>A0ABS1SH66_9MICO</name>
<comment type="caution">
    <text evidence="2">The sequence shown here is derived from an EMBL/GenBank/DDBJ whole genome shotgun (WGS) entry which is preliminary data.</text>
</comment>
<organism evidence="2 3">
    <name type="scientific">Leucobacter chromiireducens subsp. solipictus</name>
    <dbReference type="NCBI Taxonomy" id="398235"/>
    <lineage>
        <taxon>Bacteria</taxon>
        <taxon>Bacillati</taxon>
        <taxon>Actinomycetota</taxon>
        <taxon>Actinomycetes</taxon>
        <taxon>Micrococcales</taxon>
        <taxon>Microbacteriaceae</taxon>
        <taxon>Leucobacter</taxon>
    </lineage>
</organism>